<proteinExistence type="predicted"/>
<name>A0ABW8I710_9BACI</name>
<dbReference type="Proteomes" id="UP001619911">
    <property type="component" value="Unassembled WGS sequence"/>
</dbReference>
<accession>A0ABW8I710</accession>
<dbReference type="EMBL" id="JAUIYO010000002">
    <property type="protein sequence ID" value="MFK2825232.1"/>
    <property type="molecule type" value="Genomic_DNA"/>
</dbReference>
<dbReference type="RefSeq" id="WP_404315547.1">
    <property type="nucleotide sequence ID" value="NZ_JAUIYO010000002.1"/>
</dbReference>
<keyword evidence="2" id="KW-1185">Reference proteome</keyword>
<evidence type="ECO:0000313" key="1">
    <source>
        <dbReference type="EMBL" id="MFK2825232.1"/>
    </source>
</evidence>
<organism evidence="1 2">
    <name type="scientific">Bacillus lumedeiriae</name>
    <dbReference type="NCBI Taxonomy" id="3058829"/>
    <lineage>
        <taxon>Bacteria</taxon>
        <taxon>Bacillati</taxon>
        <taxon>Bacillota</taxon>
        <taxon>Bacilli</taxon>
        <taxon>Bacillales</taxon>
        <taxon>Bacillaceae</taxon>
        <taxon>Bacillus</taxon>
    </lineage>
</organism>
<comment type="caution">
    <text evidence="1">The sequence shown here is derived from an EMBL/GenBank/DDBJ whole genome shotgun (WGS) entry which is preliminary data.</text>
</comment>
<protein>
    <submittedName>
        <fullName evidence="1">Uncharacterized protein</fullName>
    </submittedName>
</protein>
<gene>
    <name evidence="1" type="ORF">QYG89_05975</name>
</gene>
<reference evidence="1 2" key="1">
    <citation type="submission" date="2023-07" db="EMBL/GenBank/DDBJ databases">
        <title>Bacillus lucianemedeirus sp. nov, a new species isolated from an immunobiological production facility.</title>
        <authorList>
            <person name="Costa L.V."/>
            <person name="Miranda R.V.S.L."/>
            <person name="Brandao M.L.L."/>
            <person name="Reis C.M.F."/>
            <person name="Frazao A.M."/>
            <person name="Cruz F.V."/>
            <person name="Baio P.V.P."/>
            <person name="Veras J.F.C."/>
            <person name="Ramos J.N."/>
            <person name="Vieira V."/>
        </authorList>
    </citation>
    <scope>NUCLEOTIDE SEQUENCE [LARGE SCALE GENOMIC DNA]</scope>
    <source>
        <strain evidence="1 2">B190/17</strain>
    </source>
</reference>
<sequence>MKDLLTNLIENEYLEKYPSFKEFCLYKEKGLRKKAFNSLHSFIEEAKHWDQNQKKDFVSWLFKVFEKSENVHHILVHPLEENLLKPFLKEWMSEESKDPLPFRWYGLFFNTENRMKYLEKALEIGGKGEQRVLLKMIDMYFYSLWYSFHHISEDLYLGDVEEDKNILLKTEELCIDVKDVHSKKNVIETVDYYQNLLKDWIDFKSQDKEEFVKWCADNGKEYEWTDSYYY</sequence>
<evidence type="ECO:0000313" key="2">
    <source>
        <dbReference type="Proteomes" id="UP001619911"/>
    </source>
</evidence>